<evidence type="ECO:0000259" key="1">
    <source>
        <dbReference type="Pfam" id="PF12728"/>
    </source>
</evidence>
<evidence type="ECO:0000313" key="2">
    <source>
        <dbReference type="EMBL" id="SCM82452.1"/>
    </source>
</evidence>
<accession>A0A212LY46</accession>
<proteinExistence type="predicted"/>
<name>A0A212LY46_9FIRM</name>
<dbReference type="GO" id="GO:0003677">
    <property type="term" value="F:DNA binding"/>
    <property type="evidence" value="ECO:0007669"/>
    <property type="project" value="UniProtKB-KW"/>
</dbReference>
<protein>
    <submittedName>
        <fullName evidence="2">DNA-binding protein, excisionase family (Modular protein)</fullName>
    </submittedName>
</protein>
<dbReference type="InterPro" id="IPR041657">
    <property type="entry name" value="HTH_17"/>
</dbReference>
<dbReference type="AlphaFoldDB" id="A0A212LY46"/>
<dbReference type="InterPro" id="IPR010093">
    <property type="entry name" value="SinI_DNA-bd"/>
</dbReference>
<feature type="domain" description="Helix-turn-helix" evidence="1">
    <location>
        <begin position="6"/>
        <end position="55"/>
    </location>
</feature>
<dbReference type="NCBIfam" id="TIGR01764">
    <property type="entry name" value="excise"/>
    <property type="match status" value="1"/>
</dbReference>
<keyword evidence="2" id="KW-0238">DNA-binding</keyword>
<gene>
    <name evidence="2" type="ORF">KL86SPO_50223</name>
</gene>
<reference evidence="2" key="1">
    <citation type="submission" date="2016-08" db="EMBL/GenBank/DDBJ databases">
        <authorList>
            <person name="Seilhamer J.J."/>
        </authorList>
    </citation>
    <scope>NUCLEOTIDE SEQUENCE</scope>
    <source>
        <strain evidence="2">86</strain>
    </source>
</reference>
<dbReference type="Pfam" id="PF12728">
    <property type="entry name" value="HTH_17"/>
    <property type="match status" value="1"/>
</dbReference>
<sequence length="67" mass="7747">MVLNPVYTPKELAELLKVSEQVIADELKSGRLVGFKVGRQWRISENSVNEYIKTNTYKLDQEDMDTD</sequence>
<dbReference type="RefSeq" id="WP_288185126.1">
    <property type="nucleotide sequence ID" value="NZ_LT608335.1"/>
</dbReference>
<dbReference type="EMBL" id="FMJE01000005">
    <property type="protein sequence ID" value="SCM82452.1"/>
    <property type="molecule type" value="Genomic_DNA"/>
</dbReference>
<organism evidence="2">
    <name type="scientific">uncultured Sporomusa sp</name>
    <dbReference type="NCBI Taxonomy" id="307249"/>
    <lineage>
        <taxon>Bacteria</taxon>
        <taxon>Bacillati</taxon>
        <taxon>Bacillota</taxon>
        <taxon>Negativicutes</taxon>
        <taxon>Selenomonadales</taxon>
        <taxon>Sporomusaceae</taxon>
        <taxon>Sporomusa</taxon>
        <taxon>environmental samples</taxon>
    </lineage>
</organism>